<name>A0ACC1T1S7_9APHY</name>
<gene>
    <name evidence="1" type="ORF">NM688_g4739</name>
</gene>
<accession>A0ACC1T1S7</accession>
<reference evidence="1" key="1">
    <citation type="submission" date="2022-07" db="EMBL/GenBank/DDBJ databases">
        <title>Genome Sequence of Phlebia brevispora.</title>
        <authorList>
            <person name="Buettner E."/>
        </authorList>
    </citation>
    <scope>NUCLEOTIDE SEQUENCE</scope>
    <source>
        <strain evidence="1">MPL23</strain>
    </source>
</reference>
<proteinExistence type="predicted"/>
<keyword evidence="2" id="KW-1185">Reference proteome</keyword>
<comment type="caution">
    <text evidence="1">The sequence shown here is derived from an EMBL/GenBank/DDBJ whole genome shotgun (WGS) entry which is preliminary data.</text>
</comment>
<sequence>MLSPSPRLPPSPPSPLQKLQITTTVVPRTSSKSPVAITESNLRAFNVVRERKAQDMLKCLRRRTLHPGALEGLTRLHDFGKDGEEGRKLRRHSAPPELVLRDREGFATPKLDLPGAF</sequence>
<evidence type="ECO:0000313" key="2">
    <source>
        <dbReference type="Proteomes" id="UP001148662"/>
    </source>
</evidence>
<organism evidence="1 2">
    <name type="scientific">Phlebia brevispora</name>
    <dbReference type="NCBI Taxonomy" id="194682"/>
    <lineage>
        <taxon>Eukaryota</taxon>
        <taxon>Fungi</taxon>
        <taxon>Dikarya</taxon>
        <taxon>Basidiomycota</taxon>
        <taxon>Agaricomycotina</taxon>
        <taxon>Agaricomycetes</taxon>
        <taxon>Polyporales</taxon>
        <taxon>Meruliaceae</taxon>
        <taxon>Phlebia</taxon>
    </lineage>
</organism>
<evidence type="ECO:0000313" key="1">
    <source>
        <dbReference type="EMBL" id="KAJ3551370.1"/>
    </source>
</evidence>
<dbReference type="Proteomes" id="UP001148662">
    <property type="component" value="Unassembled WGS sequence"/>
</dbReference>
<protein>
    <submittedName>
        <fullName evidence="1">Uncharacterized protein</fullName>
    </submittedName>
</protein>
<dbReference type="EMBL" id="JANHOG010000810">
    <property type="protein sequence ID" value="KAJ3551370.1"/>
    <property type="molecule type" value="Genomic_DNA"/>
</dbReference>